<evidence type="ECO:0000256" key="6">
    <source>
        <dbReference type="SAM" id="MobiDB-lite"/>
    </source>
</evidence>
<dbReference type="AlphaFoldDB" id="A0A5D2H8W1"/>
<reference evidence="8 9" key="1">
    <citation type="submission" date="2019-06" db="EMBL/GenBank/DDBJ databases">
        <title>WGS assembly of Gossypium darwinii.</title>
        <authorList>
            <person name="Chen Z.J."/>
            <person name="Sreedasyam A."/>
            <person name="Ando A."/>
            <person name="Song Q."/>
            <person name="De L."/>
            <person name="Hulse-Kemp A."/>
            <person name="Ding M."/>
            <person name="Ye W."/>
            <person name="Kirkbride R."/>
            <person name="Jenkins J."/>
            <person name="Plott C."/>
            <person name="Lovell J."/>
            <person name="Lin Y.-M."/>
            <person name="Vaughn R."/>
            <person name="Liu B."/>
            <person name="Li W."/>
            <person name="Simpson S."/>
            <person name="Scheffler B."/>
            <person name="Saski C."/>
            <person name="Grover C."/>
            <person name="Hu G."/>
            <person name="Conover J."/>
            <person name="Carlson J."/>
            <person name="Shu S."/>
            <person name="Boston L."/>
            <person name="Williams M."/>
            <person name="Peterson D."/>
            <person name="Mcgee K."/>
            <person name="Jones D."/>
            <person name="Wendel J."/>
            <person name="Stelly D."/>
            <person name="Grimwood J."/>
            <person name="Schmutz J."/>
        </authorList>
    </citation>
    <scope>NUCLEOTIDE SEQUENCE [LARGE SCALE GENOMIC DNA]</scope>
    <source>
        <strain evidence="8">1808015.09</strain>
    </source>
</reference>
<protein>
    <recommendedName>
        <fullName evidence="10">LMBR1-like membrane protein</fullName>
    </recommendedName>
</protein>
<dbReference type="Proteomes" id="UP000323506">
    <property type="component" value="Chromosome A03"/>
</dbReference>
<evidence type="ECO:0000256" key="1">
    <source>
        <dbReference type="ARBA" id="ARBA00004141"/>
    </source>
</evidence>
<evidence type="ECO:0000313" key="8">
    <source>
        <dbReference type="EMBL" id="TYH25999.1"/>
    </source>
</evidence>
<feature type="transmembrane region" description="Helical" evidence="7">
    <location>
        <begin position="111"/>
        <end position="133"/>
    </location>
</feature>
<feature type="transmembrane region" description="Helical" evidence="7">
    <location>
        <begin position="31"/>
        <end position="52"/>
    </location>
</feature>
<evidence type="ECO:0008006" key="10">
    <source>
        <dbReference type="Google" id="ProtNLM"/>
    </source>
</evidence>
<dbReference type="InterPro" id="IPR006876">
    <property type="entry name" value="LMBR1-like_membr_prot"/>
</dbReference>
<feature type="transmembrane region" description="Helical" evidence="7">
    <location>
        <begin position="139"/>
        <end position="163"/>
    </location>
</feature>
<feature type="transmembrane region" description="Helical" evidence="7">
    <location>
        <begin position="6"/>
        <end position="24"/>
    </location>
</feature>
<dbReference type="PANTHER" id="PTHR21355:SF14">
    <property type="entry name" value="LMBR1 INTEGRAL MEMBRANE-LIKE PROTEIN"/>
    <property type="match status" value="1"/>
</dbReference>
<name>A0A5D2H8W1_GOSDA</name>
<evidence type="ECO:0000256" key="5">
    <source>
        <dbReference type="ARBA" id="ARBA00023136"/>
    </source>
</evidence>
<feature type="transmembrane region" description="Helical" evidence="7">
    <location>
        <begin position="376"/>
        <end position="397"/>
    </location>
</feature>
<feature type="transmembrane region" description="Helical" evidence="7">
    <location>
        <begin position="72"/>
        <end position="91"/>
    </location>
</feature>
<evidence type="ECO:0000256" key="3">
    <source>
        <dbReference type="ARBA" id="ARBA00022692"/>
    </source>
</evidence>
<feature type="region of interest" description="Disordered" evidence="6">
    <location>
        <begin position="629"/>
        <end position="656"/>
    </location>
</feature>
<evidence type="ECO:0000256" key="7">
    <source>
        <dbReference type="SAM" id="Phobius"/>
    </source>
</evidence>
<proteinExistence type="inferred from homology"/>
<gene>
    <name evidence="8" type="ORF">ES288_A03G214800v1</name>
</gene>
<keyword evidence="3 7" id="KW-0812">Transmembrane</keyword>
<evidence type="ECO:0000256" key="4">
    <source>
        <dbReference type="ARBA" id="ARBA00022989"/>
    </source>
</evidence>
<dbReference type="Pfam" id="PF04791">
    <property type="entry name" value="LMBR1"/>
    <property type="match status" value="1"/>
</dbReference>
<feature type="transmembrane region" description="Helical" evidence="7">
    <location>
        <begin position="417"/>
        <end position="438"/>
    </location>
</feature>
<keyword evidence="5 7" id="KW-0472">Membrane</keyword>
<evidence type="ECO:0000256" key="2">
    <source>
        <dbReference type="ARBA" id="ARBA00010487"/>
    </source>
</evidence>
<organism evidence="8 9">
    <name type="scientific">Gossypium darwinii</name>
    <name type="common">Darwin's cotton</name>
    <name type="synonym">Gossypium barbadense var. darwinii</name>
    <dbReference type="NCBI Taxonomy" id="34276"/>
    <lineage>
        <taxon>Eukaryota</taxon>
        <taxon>Viridiplantae</taxon>
        <taxon>Streptophyta</taxon>
        <taxon>Embryophyta</taxon>
        <taxon>Tracheophyta</taxon>
        <taxon>Spermatophyta</taxon>
        <taxon>Magnoliopsida</taxon>
        <taxon>eudicotyledons</taxon>
        <taxon>Gunneridae</taxon>
        <taxon>Pentapetalae</taxon>
        <taxon>rosids</taxon>
        <taxon>malvids</taxon>
        <taxon>Malvales</taxon>
        <taxon>Malvaceae</taxon>
        <taxon>Malvoideae</taxon>
        <taxon>Gossypium</taxon>
    </lineage>
</organism>
<dbReference type="InterPro" id="IPR051584">
    <property type="entry name" value="GPCR-associated_LMBR1"/>
</dbReference>
<dbReference type="EMBL" id="CM017690">
    <property type="protein sequence ID" value="TYH25999.1"/>
    <property type="molecule type" value="Genomic_DNA"/>
</dbReference>
<feature type="transmembrane region" description="Helical" evidence="7">
    <location>
        <begin position="512"/>
        <end position="533"/>
    </location>
</feature>
<dbReference type="PANTHER" id="PTHR21355">
    <property type="entry name" value="G-PROTEIN COUPLED RECEPTOR-ASSOCIATED PROTEIN LMBRD2"/>
    <property type="match status" value="1"/>
</dbReference>
<feature type="compositionally biased region" description="Low complexity" evidence="6">
    <location>
        <begin position="645"/>
        <end position="656"/>
    </location>
</feature>
<sequence length="737" mass="84214">MLFFYLISLPLTMGMVILTLKYFSSPDVPNYVLFTVGYTWFCSFSIIILVPADIWTTIFGNYSGGISFFWSLTYWSTFLLTWVVVPTIQGYEDAGDYTVVERLKTSLHENLVYYLCVGSIGLVGLILFIIFSKNWSGDILGFAMACSNTFGLVTGAFLLGFGLSEIPKGIWKNVDWTFRHKVLSHKVAKMAVKLDDAHQEFSSAIVVAQVTSNQITNHDPLRPYMNIIDNMLYQMVLPHFVYEVCLVSKMEFPSSSLKYIICSILQLKEDPSFKPQGGRFGENDMDYNTDKKSMAMLRRRLRIAREEYCRYRSEYSSFVLEALELEDTVRNYERRNITGWKFVSSIKPERTGKLGPSFDMMEFIWRCVVRKQLEKLLAIILGCISAAILLAEATILPAGVDLSLFSILINSVGKQEMLVQVAAFVPLLYMCICTYFSLFKIGMLMFYSLTPRQTSSVSLLMICSMVARYAPPISYNFLNLIRIPDNGKTIFEKRMGNIDDAVPFFGKGFNKIYPLIMVIYTLLHVTNFFDRVIDYFGNWRIFKFQDQDDDADGFDSSGLIILQKERAWLERGHRVGEHIIPLARNFSSMNVDIEPGSNNTMTSAVIGTMSQQFKPLNEEVQHVTSRETIIKNHSSTREHQKKQASNTTSTLEESTSFKSVIRPTSEKLSLKWESMMSSLVNFKSILEVKNYLPLRQTEENTLSSIASSSESLDDIFQRLKRPTLDLRDYGADNDCMF</sequence>
<comment type="similarity">
    <text evidence="2">Belongs to the LIMR family.</text>
</comment>
<keyword evidence="9" id="KW-1185">Reference proteome</keyword>
<evidence type="ECO:0000313" key="9">
    <source>
        <dbReference type="Proteomes" id="UP000323506"/>
    </source>
</evidence>
<comment type="subcellular location">
    <subcellularLocation>
        <location evidence="1">Membrane</location>
        <topology evidence="1">Multi-pass membrane protein</topology>
    </subcellularLocation>
</comment>
<feature type="compositionally biased region" description="Basic and acidic residues" evidence="6">
    <location>
        <begin position="629"/>
        <end position="638"/>
    </location>
</feature>
<dbReference type="GO" id="GO:0016020">
    <property type="term" value="C:membrane"/>
    <property type="evidence" value="ECO:0007669"/>
    <property type="project" value="UniProtKB-SubCell"/>
</dbReference>
<accession>A0A5D2H8W1</accession>
<keyword evidence="4 7" id="KW-1133">Transmembrane helix</keyword>